<dbReference type="KEGG" id="sauq:SAI4T8_1010770"/>
<evidence type="ECO:0000256" key="1">
    <source>
        <dbReference type="SAM" id="Phobius"/>
    </source>
</evidence>
<dbReference type="KEGG" id="sauy:SAI8T7_1010770"/>
<keyword evidence="1" id="KW-1133">Transmembrane helix</keyword>
<feature type="transmembrane region" description="Helical" evidence="1">
    <location>
        <begin position="12"/>
        <end position="34"/>
    </location>
</feature>
<keyword evidence="1" id="KW-0812">Transmembrane</keyword>
<proteinExistence type="predicted"/>
<dbReference type="KEGG" id="saut:SAI1T1_2010760"/>
<evidence type="ECO:0000313" key="2">
    <source>
        <dbReference type="EMBL" id="CCJ22824.1"/>
    </source>
</evidence>
<dbReference type="KEGG" id="sauj:SAI2T2_1010780"/>
<reference evidence="2 3" key="1">
    <citation type="journal article" date="2012" name="PLoS ONE">
        <title>Short term evolution of a highly transmissible methicillin-resistant Staphylococcus aureus clone (ST228) in a tertiary care hospital.</title>
        <authorList>
            <person name="Vogel V."/>
            <person name="Falquet L."/>
            <person name="Calderon-Copete S.P."/>
            <person name="Basset P."/>
            <person name="Blanc D.S."/>
        </authorList>
    </citation>
    <scope>NUCLEOTIDE SEQUENCE [LARGE SCALE GENOMIC DNA]</scope>
    <source>
        <strain evidence="3">ST228/18412</strain>
    </source>
</reference>
<keyword evidence="1" id="KW-0472">Membrane</keyword>
<dbReference type="KEGG" id="sauw:SAI5S5_1010730"/>
<evidence type="ECO:0000313" key="3">
    <source>
        <dbReference type="Proteomes" id="UP000032744"/>
    </source>
</evidence>
<gene>
    <name evidence="2" type="ORF">SAI7S6_1010780</name>
</gene>
<dbReference type="Proteomes" id="UP000032744">
    <property type="component" value="Chromosome"/>
</dbReference>
<sequence>MRFYKFHFAYSYTHLIYLHLLVHLYINLQVHILALKNLLF</sequence>
<accession>A0A7U7EYK9</accession>
<dbReference type="EMBL" id="HE579071">
    <property type="protein sequence ID" value="CCJ22824.1"/>
    <property type="molecule type" value="Genomic_DNA"/>
</dbReference>
<dbReference type="KEGG" id="sauk:SAI3T3_1010770"/>
<name>A0A7U7EYK9_STAAU</name>
<dbReference type="KEGG" id="saux:SAI6T6_1010740"/>
<dbReference type="AlphaFoldDB" id="A0A7U7EYK9"/>
<organism evidence="2 3">
    <name type="scientific">Staphylococcus aureus subsp. aureus ST228</name>
    <dbReference type="NCBI Taxonomy" id="1074919"/>
    <lineage>
        <taxon>Bacteria</taxon>
        <taxon>Bacillati</taxon>
        <taxon>Bacillota</taxon>
        <taxon>Bacilli</taxon>
        <taxon>Bacillales</taxon>
        <taxon>Staphylococcaceae</taxon>
        <taxon>Staphylococcus</taxon>
    </lineage>
</organism>
<dbReference type="KEGG" id="sauv:SAI7S6_1010780"/>
<protein>
    <submittedName>
        <fullName evidence="2">Membrane protein</fullName>
    </submittedName>
</protein>